<dbReference type="RefSeq" id="XP_015652839.1">
    <property type="nucleotide sequence ID" value="XM_015808386.1"/>
</dbReference>
<accession>A0A0M9FR70</accession>
<dbReference type="Proteomes" id="UP000037923">
    <property type="component" value="Unassembled WGS sequence"/>
</dbReference>
<reference evidence="2 3" key="1">
    <citation type="submission" date="2015-07" db="EMBL/GenBank/DDBJ databases">
        <title>High-quality genome of monoxenous trypanosomatid Leptomonas pyrrhocoris.</title>
        <authorList>
            <person name="Flegontov P."/>
            <person name="Butenko A."/>
            <person name="Firsov S."/>
            <person name="Vlcek C."/>
            <person name="Logacheva M.D."/>
            <person name="Field M."/>
            <person name="Filatov D."/>
            <person name="Flegontova O."/>
            <person name="Gerasimov E."/>
            <person name="Jackson A.P."/>
            <person name="Kelly S."/>
            <person name="Opperdoes F."/>
            <person name="O'Reilly A."/>
            <person name="Votypka J."/>
            <person name="Yurchenko V."/>
            <person name="Lukes J."/>
        </authorList>
    </citation>
    <scope>NUCLEOTIDE SEQUENCE [LARGE SCALE GENOMIC DNA]</scope>
    <source>
        <strain evidence="2">H10</strain>
    </source>
</reference>
<dbReference type="EMBL" id="LGTL01000029">
    <property type="protein sequence ID" value="KPA74400.1"/>
    <property type="molecule type" value="Genomic_DNA"/>
</dbReference>
<evidence type="ECO:0000313" key="3">
    <source>
        <dbReference type="Proteomes" id="UP000037923"/>
    </source>
</evidence>
<name>A0A0M9FR70_LEPPY</name>
<dbReference type="OrthoDB" id="274428at2759"/>
<dbReference type="VEuPathDB" id="TriTrypDB:LpyrH10_29_0190"/>
<organism evidence="2 3">
    <name type="scientific">Leptomonas pyrrhocoris</name>
    <name type="common">Firebug parasite</name>
    <dbReference type="NCBI Taxonomy" id="157538"/>
    <lineage>
        <taxon>Eukaryota</taxon>
        <taxon>Discoba</taxon>
        <taxon>Euglenozoa</taxon>
        <taxon>Kinetoplastea</taxon>
        <taxon>Metakinetoplastina</taxon>
        <taxon>Trypanosomatida</taxon>
        <taxon>Trypanosomatidae</taxon>
        <taxon>Leishmaniinae</taxon>
        <taxon>Leptomonas</taxon>
    </lineage>
</organism>
<evidence type="ECO:0000313" key="2">
    <source>
        <dbReference type="EMBL" id="KPA74400.1"/>
    </source>
</evidence>
<evidence type="ECO:0000256" key="1">
    <source>
        <dbReference type="SAM" id="MobiDB-lite"/>
    </source>
</evidence>
<proteinExistence type="predicted"/>
<protein>
    <submittedName>
        <fullName evidence="2">Uncharacterized protein</fullName>
    </submittedName>
</protein>
<dbReference type="GeneID" id="26909387"/>
<comment type="caution">
    <text evidence="2">The sequence shown here is derived from an EMBL/GenBank/DDBJ whole genome shotgun (WGS) entry which is preliminary data.</text>
</comment>
<keyword evidence="3" id="KW-1185">Reference proteome</keyword>
<gene>
    <name evidence="2" type="ORF">ABB37_09104</name>
</gene>
<feature type="region of interest" description="Disordered" evidence="1">
    <location>
        <begin position="140"/>
        <end position="169"/>
    </location>
</feature>
<feature type="compositionally biased region" description="Polar residues" evidence="1">
    <location>
        <begin position="141"/>
        <end position="153"/>
    </location>
</feature>
<sequence>MHFDTHASLYRYGRLAVQRNSVVHAVSSTRQGSARVALPNALPCVDFYERYPNRVGALGNVIITDEEELRPWLLVARPVPREHAETRGGCIVFAPSHGTKTNSSTALQFFCLTDPDDEVYGRAAYLPRLDDITVKSPDATLCSSENSSSNHNALTAEDSDETTLSGDLC</sequence>
<dbReference type="AlphaFoldDB" id="A0A0M9FR70"/>